<organism evidence="2 3">
    <name type="scientific">Pseudonocardia xinjiangensis</name>
    <dbReference type="NCBI Taxonomy" id="75289"/>
    <lineage>
        <taxon>Bacteria</taxon>
        <taxon>Bacillati</taxon>
        <taxon>Actinomycetota</taxon>
        <taxon>Actinomycetes</taxon>
        <taxon>Pseudonocardiales</taxon>
        <taxon>Pseudonocardiaceae</taxon>
        <taxon>Pseudonocardia</taxon>
    </lineage>
</organism>
<dbReference type="Pfam" id="PF00248">
    <property type="entry name" value="Aldo_ket_red"/>
    <property type="match status" value="1"/>
</dbReference>
<comment type="caution">
    <text evidence="2">The sequence shown here is derived from an EMBL/GenBank/DDBJ whole genome shotgun (WGS) entry which is preliminary data.</text>
</comment>
<evidence type="ECO:0000313" key="2">
    <source>
        <dbReference type="EMBL" id="NMH82207.1"/>
    </source>
</evidence>
<evidence type="ECO:0000313" key="3">
    <source>
        <dbReference type="Proteomes" id="UP001296706"/>
    </source>
</evidence>
<dbReference type="PANTHER" id="PTHR43312">
    <property type="entry name" value="D-THREO-ALDOSE 1-DEHYDROGENASE"/>
    <property type="match status" value="1"/>
</dbReference>
<dbReference type="InterPro" id="IPR036812">
    <property type="entry name" value="NAD(P)_OxRdtase_dom_sf"/>
</dbReference>
<keyword evidence="3" id="KW-1185">Reference proteome</keyword>
<dbReference type="SUPFAM" id="SSF51430">
    <property type="entry name" value="NAD(P)-linked oxidoreductase"/>
    <property type="match status" value="1"/>
</dbReference>
<feature type="domain" description="NADP-dependent oxidoreductase" evidence="1">
    <location>
        <begin position="101"/>
        <end position="360"/>
    </location>
</feature>
<dbReference type="Proteomes" id="UP001296706">
    <property type="component" value="Unassembled WGS sequence"/>
</dbReference>
<dbReference type="EMBL" id="JAAXKY010000206">
    <property type="protein sequence ID" value="NMH82207.1"/>
    <property type="molecule type" value="Genomic_DNA"/>
</dbReference>
<proteinExistence type="predicted"/>
<dbReference type="Gene3D" id="3.20.20.100">
    <property type="entry name" value="NADP-dependent oxidoreductase domain"/>
    <property type="match status" value="1"/>
</dbReference>
<dbReference type="PANTHER" id="PTHR43312:SF1">
    <property type="entry name" value="NADP-DEPENDENT OXIDOREDUCTASE DOMAIN-CONTAINING PROTEIN"/>
    <property type="match status" value="1"/>
</dbReference>
<dbReference type="InterPro" id="IPR023210">
    <property type="entry name" value="NADP_OxRdtase_dom"/>
</dbReference>
<name>A0ABX1RQF8_9PSEU</name>
<gene>
    <name evidence="2" type="ORF">HF577_34605</name>
</gene>
<reference evidence="2 3" key="1">
    <citation type="submission" date="2020-04" db="EMBL/GenBank/DDBJ databases">
        <authorList>
            <person name="Klaysubun C."/>
            <person name="Duangmal K."/>
            <person name="Lipun K."/>
        </authorList>
    </citation>
    <scope>NUCLEOTIDE SEQUENCE [LARGE SCALE GENOMIC DNA]</scope>
    <source>
        <strain evidence="2 3">JCM 11839</strain>
    </source>
</reference>
<dbReference type="InterPro" id="IPR053135">
    <property type="entry name" value="AKR2_Oxidoreductase"/>
</dbReference>
<evidence type="ECO:0000259" key="1">
    <source>
        <dbReference type="Pfam" id="PF00248"/>
    </source>
</evidence>
<sequence>MILFSWSIRSSGCAAAIPSRASETTSAGSLISFFTAVPLRQIISESRTTCGVSYAAVGAGTTAPIGVGIGLAAVARPAYITSGRALDLGGHRSIEELRARTTAVLDTAYAAGVRYLDAARSYGRAEEFLAGWLAAHPEIDDVVIGSKWGYRYVGGWQLDVPVHEVKDHSLAAFTEQLAETAALLGPRLAIYHVHSATLDTGVLDDTALHRALAALRDRGVRVGVSTSGPGQPEAVLKALDVEVDGAPLFTSIQATWNLLEQSVGPALAEAAARGALVIVKEGVANGRLTPGASDTPPRVVEIAERLGVPLDQLALGAALAQPWAWSVLSGGVTPAQVESNAAAAAVQLPEDVLAELGELAEDPKAYWSARASRAWS</sequence>
<protein>
    <submittedName>
        <fullName evidence="2">Aldo/keto reductase</fullName>
    </submittedName>
</protein>
<accession>A0ABX1RQF8</accession>